<name>A0A1Y4QD41_9FIRM</name>
<dbReference type="AlphaFoldDB" id="A0A1Y4QD41"/>
<organism evidence="1 3">
    <name type="scientific">Thomasclavelia spiroformis</name>
    <dbReference type="NCBI Taxonomy" id="29348"/>
    <lineage>
        <taxon>Bacteria</taxon>
        <taxon>Bacillati</taxon>
        <taxon>Bacillota</taxon>
        <taxon>Erysipelotrichia</taxon>
        <taxon>Erysipelotrichales</taxon>
        <taxon>Coprobacillaceae</taxon>
        <taxon>Thomasclavelia</taxon>
    </lineage>
</organism>
<comment type="caution">
    <text evidence="1">The sequence shown here is derived from an EMBL/GenBank/DDBJ whole genome shotgun (WGS) entry which is preliminary data.</text>
</comment>
<evidence type="ECO:0000313" key="1">
    <source>
        <dbReference type="EMBL" id="OUQ04146.1"/>
    </source>
</evidence>
<reference evidence="1" key="2">
    <citation type="journal article" date="2018" name="BMC Genomics">
        <title>Whole genome sequencing and function prediction of 133 gut anaerobes isolated from chicken caecum in pure cultures.</title>
        <authorList>
            <person name="Medvecky M."/>
            <person name="Cejkova D."/>
            <person name="Polansky O."/>
            <person name="Karasova D."/>
            <person name="Kubasova T."/>
            <person name="Cizek A."/>
            <person name="Rychlik I."/>
        </authorList>
    </citation>
    <scope>NUCLEOTIDE SEQUENCE</scope>
    <source>
        <strain evidence="1">An149</strain>
    </source>
</reference>
<accession>A0A1Y4QD41</accession>
<protein>
    <submittedName>
        <fullName evidence="1">Uncharacterized protein</fullName>
    </submittedName>
</protein>
<dbReference type="EMBL" id="NFLB01000009">
    <property type="protein sequence ID" value="OUQ04820.1"/>
    <property type="molecule type" value="Genomic_DNA"/>
</dbReference>
<dbReference type="EMBL" id="NFLB01000014">
    <property type="protein sequence ID" value="OUQ04146.1"/>
    <property type="molecule type" value="Genomic_DNA"/>
</dbReference>
<reference evidence="3" key="1">
    <citation type="submission" date="2017-04" db="EMBL/GenBank/DDBJ databases">
        <title>Function of individual gut microbiota members based on whole genome sequencing of pure cultures obtained from chicken caecum.</title>
        <authorList>
            <person name="Medvecky M."/>
            <person name="Cejkova D."/>
            <person name="Polansky O."/>
            <person name="Karasova D."/>
            <person name="Kubasova T."/>
            <person name="Cizek A."/>
            <person name="Rychlik I."/>
        </authorList>
    </citation>
    <scope>NUCLEOTIDE SEQUENCE [LARGE SCALE GENOMIC DNA]</scope>
    <source>
        <strain evidence="3">An149</strain>
    </source>
</reference>
<dbReference type="Proteomes" id="UP000196258">
    <property type="component" value="Unassembled WGS sequence"/>
</dbReference>
<evidence type="ECO:0000313" key="3">
    <source>
        <dbReference type="Proteomes" id="UP000196258"/>
    </source>
</evidence>
<gene>
    <name evidence="2" type="ORF">B5E91_09065</name>
    <name evidence="1" type="ORF">B5E91_11550</name>
</gene>
<proteinExistence type="predicted"/>
<sequence length="112" mass="13213">MIMEIYLNENKAKDNNIDIESCYKKIDNYFLTRGVVKVAKGIYKGVKEDFTTFAVAQGQLPDTNWFLKIVDEWYISYFGDGPDSPEYRQDALESYYRLKEIHDDYVRNQKSS</sequence>
<evidence type="ECO:0000313" key="2">
    <source>
        <dbReference type="EMBL" id="OUQ04820.1"/>
    </source>
</evidence>